<keyword evidence="4" id="KW-1185">Reference proteome</keyword>
<dbReference type="AlphaFoldDB" id="A0A553R424"/>
<dbReference type="SMART" id="SM00315">
    <property type="entry name" value="RGS"/>
    <property type="match status" value="1"/>
</dbReference>
<evidence type="ECO:0000313" key="4">
    <source>
        <dbReference type="Proteomes" id="UP000316079"/>
    </source>
</evidence>
<evidence type="ECO:0000313" key="3">
    <source>
        <dbReference type="EMBL" id="TRY96930.1"/>
    </source>
</evidence>
<proteinExistence type="predicted"/>
<dbReference type="PANTHER" id="PTHR10845:SF43">
    <property type="entry name" value="REGULATOR OF G-PROTEIN SIGNALING 2"/>
    <property type="match status" value="1"/>
</dbReference>
<feature type="compositionally biased region" description="Basic and acidic residues" evidence="1">
    <location>
        <begin position="15"/>
        <end position="25"/>
    </location>
</feature>
<name>A0A553R424_9TELE</name>
<dbReference type="Proteomes" id="UP000316079">
    <property type="component" value="Unassembled WGS sequence"/>
</dbReference>
<dbReference type="Pfam" id="PF00615">
    <property type="entry name" value="RGS"/>
    <property type="match status" value="1"/>
</dbReference>
<comment type="caution">
    <text evidence="3">The sequence shown here is derived from an EMBL/GenBank/DDBJ whole genome shotgun (WGS) entry which is preliminary data.</text>
</comment>
<evidence type="ECO:0000259" key="2">
    <source>
        <dbReference type="PROSITE" id="PS50132"/>
    </source>
</evidence>
<feature type="domain" description="RGS" evidence="2">
    <location>
        <begin position="67"/>
        <end position="183"/>
    </location>
</feature>
<dbReference type="FunFam" id="1.10.167.10:FF:000001">
    <property type="entry name" value="Putative regulator of g-protein signaling 12"/>
    <property type="match status" value="1"/>
</dbReference>
<dbReference type="OrthoDB" id="196547at2759"/>
<gene>
    <name evidence="3" type="ORF">DNTS_014279</name>
</gene>
<accession>A0A553R424</accession>
<feature type="region of interest" description="Disordered" evidence="1">
    <location>
        <begin position="1"/>
        <end position="40"/>
    </location>
</feature>
<protein>
    <recommendedName>
        <fullName evidence="2">RGS domain-containing protein</fullName>
    </recommendedName>
</protein>
<dbReference type="InterPro" id="IPR044926">
    <property type="entry name" value="RGS_subdomain_2"/>
</dbReference>
<dbReference type="PRINTS" id="PR01301">
    <property type="entry name" value="RGSPROTEIN"/>
</dbReference>
<dbReference type="STRING" id="623744.A0A553R424"/>
<dbReference type="PROSITE" id="PS50132">
    <property type="entry name" value="RGS"/>
    <property type="match status" value="1"/>
</dbReference>
<organism evidence="3 4">
    <name type="scientific">Danionella cerebrum</name>
    <dbReference type="NCBI Taxonomy" id="2873325"/>
    <lineage>
        <taxon>Eukaryota</taxon>
        <taxon>Metazoa</taxon>
        <taxon>Chordata</taxon>
        <taxon>Craniata</taxon>
        <taxon>Vertebrata</taxon>
        <taxon>Euteleostomi</taxon>
        <taxon>Actinopterygii</taxon>
        <taxon>Neopterygii</taxon>
        <taxon>Teleostei</taxon>
        <taxon>Ostariophysi</taxon>
        <taxon>Cypriniformes</taxon>
        <taxon>Danionidae</taxon>
        <taxon>Danioninae</taxon>
        <taxon>Danionella</taxon>
    </lineage>
</organism>
<dbReference type="EMBL" id="SRMA01025248">
    <property type="protein sequence ID" value="TRY96930.1"/>
    <property type="molecule type" value="Genomic_DNA"/>
</dbReference>
<dbReference type="InterPro" id="IPR036305">
    <property type="entry name" value="RGS_sf"/>
</dbReference>
<reference evidence="3 4" key="1">
    <citation type="journal article" date="2019" name="Sci. Data">
        <title>Hybrid genome assembly and annotation of Danionella translucida.</title>
        <authorList>
            <person name="Kadobianskyi M."/>
            <person name="Schulze L."/>
            <person name="Schuelke M."/>
            <person name="Judkewitz B."/>
        </authorList>
    </citation>
    <scope>NUCLEOTIDE SEQUENCE [LARGE SCALE GENOMIC DNA]</scope>
    <source>
        <strain evidence="3 4">Bolton</strain>
    </source>
</reference>
<dbReference type="SUPFAM" id="SSF48097">
    <property type="entry name" value="Regulator of G-protein signaling, RGS"/>
    <property type="match status" value="1"/>
</dbReference>
<dbReference type="InterPro" id="IPR016137">
    <property type="entry name" value="RGS"/>
</dbReference>
<dbReference type="Gene3D" id="1.10.167.10">
    <property type="entry name" value="Regulator of G-protein Signalling 4, domain 2"/>
    <property type="match status" value="1"/>
</dbReference>
<sequence>MDRVTKMKNASSDSSIERLIIKGEESPEQSQKRKTNWRSRMFKNFSSRESRHSSGLSTEEVSQWAQSLDHLLSSKYGLMALQLFMQSEHSEENLEFWLACEDYRQIDSLPKLKSKATAIYEQFIRPDSPKEINLDTQTRKALGQSIRTPTQSIFSAAQSRVYFLMENNSYPRFLESHLYQHLSGISKAEP</sequence>
<dbReference type="PANTHER" id="PTHR10845">
    <property type="entry name" value="REGULATOR OF G PROTEIN SIGNALING"/>
    <property type="match status" value="1"/>
</dbReference>
<evidence type="ECO:0000256" key="1">
    <source>
        <dbReference type="SAM" id="MobiDB-lite"/>
    </source>
</evidence>